<evidence type="ECO:0000256" key="3">
    <source>
        <dbReference type="ARBA" id="ARBA00022448"/>
    </source>
</evidence>
<gene>
    <name evidence="8" type="ORF">FAZ98_24655</name>
</gene>
<proteinExistence type="inferred from homology"/>
<dbReference type="PROSITE" id="PS51257">
    <property type="entry name" value="PROKAR_LIPOPROTEIN"/>
    <property type="match status" value="1"/>
</dbReference>
<organism evidence="8 9">
    <name type="scientific">Paraburkholderia acidisoli</name>
    <dbReference type="NCBI Taxonomy" id="2571748"/>
    <lineage>
        <taxon>Bacteria</taxon>
        <taxon>Pseudomonadati</taxon>
        <taxon>Pseudomonadota</taxon>
        <taxon>Betaproteobacteria</taxon>
        <taxon>Burkholderiales</taxon>
        <taxon>Burkholderiaceae</taxon>
        <taxon>Paraburkholderia</taxon>
    </lineage>
</organism>
<feature type="domain" description="Fe/B12 periplasmic-binding" evidence="7">
    <location>
        <begin position="38"/>
        <end position="304"/>
    </location>
</feature>
<comment type="subcellular location">
    <subcellularLocation>
        <location evidence="1">Cell envelope</location>
    </subcellularLocation>
</comment>
<dbReference type="PANTHER" id="PTHR30532">
    <property type="entry name" value="IRON III DICITRATE-BINDING PERIPLASMIC PROTEIN"/>
    <property type="match status" value="1"/>
</dbReference>
<dbReference type="PRINTS" id="PR01715">
    <property type="entry name" value="FERRIBNDNGPP"/>
</dbReference>
<feature type="chain" id="PRO_5031107633" evidence="6">
    <location>
        <begin position="21"/>
        <end position="307"/>
    </location>
</feature>
<dbReference type="RefSeq" id="WP_158954966.1">
    <property type="nucleotide sequence ID" value="NZ_CP046915.1"/>
</dbReference>
<evidence type="ECO:0000256" key="6">
    <source>
        <dbReference type="SAM" id="SignalP"/>
    </source>
</evidence>
<dbReference type="EMBL" id="CP046915">
    <property type="protein sequence ID" value="QGZ64991.1"/>
    <property type="molecule type" value="Genomic_DNA"/>
</dbReference>
<dbReference type="GO" id="GO:1901678">
    <property type="term" value="P:iron coordination entity transport"/>
    <property type="evidence" value="ECO:0007669"/>
    <property type="project" value="UniProtKB-ARBA"/>
</dbReference>
<feature type="signal peptide" evidence="6">
    <location>
        <begin position="1"/>
        <end position="20"/>
    </location>
</feature>
<dbReference type="OrthoDB" id="8891185at2"/>
<keyword evidence="3" id="KW-0813">Transport</keyword>
<evidence type="ECO:0000256" key="4">
    <source>
        <dbReference type="ARBA" id="ARBA00022496"/>
    </source>
</evidence>
<comment type="similarity">
    <text evidence="2">Belongs to the bacterial solute-binding protein 8 family.</text>
</comment>
<evidence type="ECO:0000256" key="5">
    <source>
        <dbReference type="ARBA" id="ARBA00022729"/>
    </source>
</evidence>
<keyword evidence="5 6" id="KW-0732">Signal</keyword>
<keyword evidence="4" id="KW-0408">Iron</keyword>
<evidence type="ECO:0000259" key="7">
    <source>
        <dbReference type="PROSITE" id="PS50983"/>
    </source>
</evidence>
<evidence type="ECO:0000313" key="9">
    <source>
        <dbReference type="Proteomes" id="UP000433577"/>
    </source>
</evidence>
<dbReference type="InterPro" id="IPR051313">
    <property type="entry name" value="Bact_iron-sidero_bind"/>
</dbReference>
<dbReference type="KEGG" id="pacs:FAZ98_24655"/>
<keyword evidence="4" id="KW-0410">Iron transport</keyword>
<dbReference type="PANTHER" id="PTHR30532:SF1">
    <property type="entry name" value="IRON(3+)-HYDROXAMATE-BINDING PROTEIN FHUD"/>
    <property type="match status" value="1"/>
</dbReference>
<dbReference type="Gene3D" id="3.40.50.1980">
    <property type="entry name" value="Nitrogenase molybdenum iron protein domain"/>
    <property type="match status" value="2"/>
</dbReference>
<name>A0A7Z2GNT7_9BURK</name>
<accession>A0A7Z2GNT7</accession>
<dbReference type="GO" id="GO:0030288">
    <property type="term" value="C:outer membrane-bounded periplasmic space"/>
    <property type="evidence" value="ECO:0007669"/>
    <property type="project" value="TreeGrafter"/>
</dbReference>
<dbReference type="Proteomes" id="UP000433577">
    <property type="component" value="Chromosome 3"/>
</dbReference>
<reference evidence="8 9" key="1">
    <citation type="submission" date="2019-12" db="EMBL/GenBank/DDBJ databases">
        <title>Paraburkholderia acidiphila 7Q-K02 sp. nov and Paraburkholderia acidisoli DHF22 sp. nov., two strains isolated from forest soil.</title>
        <authorList>
            <person name="Gao Z."/>
            <person name="Qiu L."/>
        </authorList>
    </citation>
    <scope>NUCLEOTIDE SEQUENCE [LARGE SCALE GENOMIC DNA]</scope>
    <source>
        <strain evidence="8 9">DHF22</strain>
    </source>
</reference>
<sequence>MNRRDALKFALAALAGGASACAGQGAGAQSLASAPPRRIVAMDFGLIEMLLTLGVTPLATSVPDWYRRTNVAPPLPASVIDIGLLYQPNFELLAQLRPDLFVITPAHAPLRAQLERIAPTLTLALSAPGVAPWRQIAAETRRLAQRLAREPAAEAAIASAEASLAQVRQRLAARPDVLKRPVFVVEFVDDRHVLAFGAPSLFGDVMTRVGLANAWTRDTNARGYAMTDFTRLAAVRDAGEACLVYLEPLPDAARATLASGVLWRSLPFARARRVAAMPKVSPGGALYSGARFARQLADALLAEAGHA</sequence>
<dbReference type="PROSITE" id="PS50983">
    <property type="entry name" value="FE_B12_PBP"/>
    <property type="match status" value="1"/>
</dbReference>
<evidence type="ECO:0000256" key="1">
    <source>
        <dbReference type="ARBA" id="ARBA00004196"/>
    </source>
</evidence>
<dbReference type="AlphaFoldDB" id="A0A7Z2GNT7"/>
<protein>
    <submittedName>
        <fullName evidence="8">ABC transporter substrate-binding protein</fullName>
    </submittedName>
</protein>
<evidence type="ECO:0000256" key="2">
    <source>
        <dbReference type="ARBA" id="ARBA00008814"/>
    </source>
</evidence>
<dbReference type="InterPro" id="IPR002491">
    <property type="entry name" value="ABC_transptr_periplasmic_BD"/>
</dbReference>
<dbReference type="SUPFAM" id="SSF53807">
    <property type="entry name" value="Helical backbone' metal receptor"/>
    <property type="match status" value="1"/>
</dbReference>
<dbReference type="Pfam" id="PF01497">
    <property type="entry name" value="Peripla_BP_2"/>
    <property type="match status" value="1"/>
</dbReference>
<evidence type="ECO:0000313" key="8">
    <source>
        <dbReference type="EMBL" id="QGZ64991.1"/>
    </source>
</evidence>
<keyword evidence="4" id="KW-0406">Ion transport</keyword>
<keyword evidence="9" id="KW-1185">Reference proteome</keyword>